<dbReference type="GeneID" id="25560032"/>
<reference evidence="8 9" key="1">
    <citation type="submission" date="2010-05" db="EMBL/GenBank/DDBJ databases">
        <title>The Genome Sequence of Thecamonas trahens ATCC 50062.</title>
        <authorList>
            <consortium name="The Broad Institute Genome Sequencing Platform"/>
            <person name="Russ C."/>
            <person name="Cuomo C."/>
            <person name="Shea T."/>
            <person name="Young S.K."/>
            <person name="Zeng Q."/>
            <person name="Koehrsen M."/>
            <person name="Haas B."/>
            <person name="Borodovsky M."/>
            <person name="Guigo R."/>
            <person name="Alvarado L."/>
            <person name="Berlin A."/>
            <person name="Bochicchio J."/>
            <person name="Borenstein D."/>
            <person name="Chapman S."/>
            <person name="Chen Z."/>
            <person name="Freedman E."/>
            <person name="Gellesch M."/>
            <person name="Goldberg J."/>
            <person name="Griggs A."/>
            <person name="Gujja S."/>
            <person name="Heilman E."/>
            <person name="Heiman D."/>
            <person name="Hepburn T."/>
            <person name="Howarth C."/>
            <person name="Jen D."/>
            <person name="Larson L."/>
            <person name="Mehta T."/>
            <person name="Park D."/>
            <person name="Pearson M."/>
            <person name="Roberts A."/>
            <person name="Saif S."/>
            <person name="Shenoy N."/>
            <person name="Sisk P."/>
            <person name="Stolte C."/>
            <person name="Sykes S."/>
            <person name="Thomson T."/>
            <person name="Walk T."/>
            <person name="White J."/>
            <person name="Yandava C."/>
            <person name="Burger G."/>
            <person name="Gray M.W."/>
            <person name="Holland P.W.H."/>
            <person name="King N."/>
            <person name="Lang F.B.F."/>
            <person name="Roger A.J."/>
            <person name="Ruiz-Trillo I."/>
            <person name="Lander E."/>
            <person name="Nusbaum C."/>
        </authorList>
    </citation>
    <scope>NUCLEOTIDE SEQUENCE [LARGE SCALE GENOMIC DNA]</scope>
    <source>
        <strain evidence="8 9">ATCC 50062</strain>
    </source>
</reference>
<dbReference type="InterPro" id="IPR006620">
    <property type="entry name" value="Pro_4_hyd_alph"/>
</dbReference>
<feature type="domain" description="Prolyl 4-hydroxylase alpha subunit" evidence="7">
    <location>
        <begin position="265"/>
        <end position="476"/>
    </location>
</feature>
<dbReference type="InterPro" id="IPR045054">
    <property type="entry name" value="P4HA-like"/>
</dbReference>
<dbReference type="RefSeq" id="XP_013763075.1">
    <property type="nucleotide sequence ID" value="XM_013907621.1"/>
</dbReference>
<dbReference type="Pfam" id="PF13640">
    <property type="entry name" value="2OG-FeII_Oxy_3"/>
    <property type="match status" value="1"/>
</dbReference>
<feature type="compositionally biased region" description="Basic residues" evidence="6">
    <location>
        <begin position="1"/>
        <end position="20"/>
    </location>
</feature>
<gene>
    <name evidence="8" type="ORF">AMSG_00214</name>
</gene>
<dbReference type="SMART" id="SM00702">
    <property type="entry name" value="P4Hc"/>
    <property type="match status" value="1"/>
</dbReference>
<dbReference type="GO" id="GO:0005783">
    <property type="term" value="C:endoplasmic reticulum"/>
    <property type="evidence" value="ECO:0007669"/>
    <property type="project" value="TreeGrafter"/>
</dbReference>
<dbReference type="GO" id="GO:0004656">
    <property type="term" value="F:procollagen-proline 4-dioxygenase activity"/>
    <property type="evidence" value="ECO:0007669"/>
    <property type="project" value="TreeGrafter"/>
</dbReference>
<proteinExistence type="predicted"/>
<dbReference type="EMBL" id="GL349433">
    <property type="protein sequence ID" value="KNC46097.1"/>
    <property type="molecule type" value="Genomic_DNA"/>
</dbReference>
<dbReference type="OrthoDB" id="420380at2759"/>
<dbReference type="GO" id="GO:0031418">
    <property type="term" value="F:L-ascorbic acid binding"/>
    <property type="evidence" value="ECO:0007669"/>
    <property type="project" value="InterPro"/>
</dbReference>
<evidence type="ECO:0000313" key="9">
    <source>
        <dbReference type="Proteomes" id="UP000054408"/>
    </source>
</evidence>
<keyword evidence="9" id="KW-1185">Reference proteome</keyword>
<organism evidence="8 9">
    <name type="scientific">Thecamonas trahens ATCC 50062</name>
    <dbReference type="NCBI Taxonomy" id="461836"/>
    <lineage>
        <taxon>Eukaryota</taxon>
        <taxon>Apusozoa</taxon>
        <taxon>Apusomonadida</taxon>
        <taxon>Apusomonadidae</taxon>
        <taxon>Thecamonas</taxon>
    </lineage>
</organism>
<dbReference type="eggNOG" id="KOG1591">
    <property type="taxonomic scope" value="Eukaryota"/>
</dbReference>
<name>A0A0L0D1I3_THETB</name>
<dbReference type="PANTHER" id="PTHR10869:SF246">
    <property type="entry name" value="TRANSMEMBRANE PROLYL 4-HYDROXYLASE"/>
    <property type="match status" value="1"/>
</dbReference>
<evidence type="ECO:0000259" key="7">
    <source>
        <dbReference type="SMART" id="SM00702"/>
    </source>
</evidence>
<dbReference type="Proteomes" id="UP000054408">
    <property type="component" value="Unassembled WGS sequence"/>
</dbReference>
<protein>
    <submittedName>
        <fullName evidence="8">Proly 4-hydroxylase</fullName>
    </submittedName>
</protein>
<sequence>MAKSTGKSKGKSKGGKRRAKMAVPGKKGDASGSGSTTIVLALVVAAVAVAAAVYTSVRVGLGSGGDGAGAGAGGSGEAWIDNAGELPRPSRNVTMSRIVRTPTSAEDDWGVWKTRDCDVLVDEWLYKVSVPFRGYHVVCFNPAEPGSVSDKMPTELVMKAYRDGQKSRQVTATVSGKSTKTLRADITAALKIAPIEPGREHRQPWAFFTNQARRASTKAQVEQVMLLFEGGQWLWPGIEIGHMWEIENLVDGAPNLVLETLELQPLVLSVHHFLALSECDYIVGKAKPHFFTSEVAHQDKDIGKDSSTWRTSEQHWLKSTTPALKFIDRRIEELVRVPEANFEATQVLQYIGTGSRYVMHHDYFDVNAYRQNAQLQRAYKYGAVNRLATVFEYCSTVRSGGHTVFGRAGGLPQPADFADCNHGLRVAPEKGRVIIFYSLHPNGATDEFSLHGGCPPLPNDDGSGPDIKHSANKWVWNAPTGF</sequence>
<dbReference type="GO" id="GO:0005506">
    <property type="term" value="F:iron ion binding"/>
    <property type="evidence" value="ECO:0007669"/>
    <property type="project" value="InterPro"/>
</dbReference>
<evidence type="ECO:0000256" key="3">
    <source>
        <dbReference type="ARBA" id="ARBA00022964"/>
    </source>
</evidence>
<dbReference type="OMA" id="PHMEYSE"/>
<feature type="region of interest" description="Disordered" evidence="6">
    <location>
        <begin position="1"/>
        <end position="33"/>
    </location>
</feature>
<evidence type="ECO:0000313" key="8">
    <source>
        <dbReference type="EMBL" id="KNC46097.1"/>
    </source>
</evidence>
<accession>A0A0L0D1I3</accession>
<evidence type="ECO:0000256" key="2">
    <source>
        <dbReference type="ARBA" id="ARBA00022723"/>
    </source>
</evidence>
<evidence type="ECO:0000256" key="1">
    <source>
        <dbReference type="ARBA" id="ARBA00001961"/>
    </source>
</evidence>
<keyword evidence="3" id="KW-0223">Dioxygenase</keyword>
<evidence type="ECO:0000256" key="4">
    <source>
        <dbReference type="ARBA" id="ARBA00023002"/>
    </source>
</evidence>
<evidence type="ECO:0000256" key="6">
    <source>
        <dbReference type="SAM" id="MobiDB-lite"/>
    </source>
</evidence>
<dbReference type="STRING" id="461836.A0A0L0D1I3"/>
<keyword evidence="2" id="KW-0479">Metal-binding</keyword>
<keyword evidence="5" id="KW-0408">Iron</keyword>
<evidence type="ECO:0000256" key="5">
    <source>
        <dbReference type="ARBA" id="ARBA00023004"/>
    </source>
</evidence>
<dbReference type="PANTHER" id="PTHR10869">
    <property type="entry name" value="PROLYL 4-HYDROXYLASE ALPHA SUBUNIT"/>
    <property type="match status" value="1"/>
</dbReference>
<dbReference type="AlphaFoldDB" id="A0A0L0D1I3"/>
<dbReference type="Gene3D" id="2.60.120.620">
    <property type="entry name" value="q2cbj1_9rhob like domain"/>
    <property type="match status" value="1"/>
</dbReference>
<dbReference type="InterPro" id="IPR044862">
    <property type="entry name" value="Pro_4_hyd_alph_FE2OG_OXY"/>
</dbReference>
<keyword evidence="4" id="KW-0560">Oxidoreductase</keyword>
<comment type="cofactor">
    <cofactor evidence="1">
        <name>L-ascorbate</name>
        <dbReference type="ChEBI" id="CHEBI:38290"/>
    </cofactor>
</comment>